<dbReference type="Proteomes" id="UP001465153">
    <property type="component" value="Unassembled WGS sequence"/>
</dbReference>
<dbReference type="RefSeq" id="WP_353304478.1">
    <property type="nucleotide sequence ID" value="NZ_BAABWN010000019.1"/>
</dbReference>
<comment type="caution">
    <text evidence="1">The sequence shown here is derived from an EMBL/GenBank/DDBJ whole genome shotgun (WGS) entry which is preliminary data.</text>
</comment>
<gene>
    <name evidence="1" type="ORF">NBRC116591_39550</name>
</gene>
<organism evidence="1 2">
    <name type="scientific">Sessilibacter corallicola</name>
    <dbReference type="NCBI Taxonomy" id="2904075"/>
    <lineage>
        <taxon>Bacteria</taxon>
        <taxon>Pseudomonadati</taxon>
        <taxon>Pseudomonadota</taxon>
        <taxon>Gammaproteobacteria</taxon>
        <taxon>Cellvibrionales</taxon>
        <taxon>Cellvibrionaceae</taxon>
        <taxon>Sessilibacter</taxon>
    </lineage>
</organism>
<name>A0ABQ0AEV0_9GAMM</name>
<protein>
    <submittedName>
        <fullName evidence="1">Uncharacterized protein</fullName>
    </submittedName>
</protein>
<keyword evidence="2" id="KW-1185">Reference proteome</keyword>
<sequence>MNTCKCFRCGGEYPDIDGPVHRYMNSSPGCWSVYGEVLAREYSDPQYFEVHRLTVDAYAVQHPGSKDRQSIQSVGVHLIRLCLFLEHGLTAENANDAMLEAGKEKHSFIYLEPPPSFGSITAADVYRAKSVEEHKAIVKEWARTAWNAWSIHHDIIREWLPNKALHRTSR</sequence>
<evidence type="ECO:0000313" key="2">
    <source>
        <dbReference type="Proteomes" id="UP001465153"/>
    </source>
</evidence>
<reference evidence="1 2" key="1">
    <citation type="submission" date="2024-04" db="EMBL/GenBank/DDBJ databases">
        <title>Draft genome sequence of Sessilibacter corallicola NBRC 116591.</title>
        <authorList>
            <person name="Miyakawa T."/>
            <person name="Kusuya Y."/>
            <person name="Miura T."/>
        </authorList>
    </citation>
    <scope>NUCLEOTIDE SEQUENCE [LARGE SCALE GENOMIC DNA]</scope>
    <source>
        <strain evidence="1 2">KU-00831-HH</strain>
    </source>
</reference>
<accession>A0ABQ0AEV0</accession>
<dbReference type="EMBL" id="BAABWN010000019">
    <property type="protein sequence ID" value="GAA6170142.1"/>
    <property type="molecule type" value="Genomic_DNA"/>
</dbReference>
<dbReference type="Pfam" id="PF19371">
    <property type="entry name" value="DUF5946"/>
    <property type="match status" value="1"/>
</dbReference>
<dbReference type="InterPro" id="IPR045990">
    <property type="entry name" value="DUF5946"/>
</dbReference>
<evidence type="ECO:0000313" key="1">
    <source>
        <dbReference type="EMBL" id="GAA6170142.1"/>
    </source>
</evidence>
<proteinExistence type="predicted"/>